<feature type="compositionally biased region" description="Pro residues" evidence="1">
    <location>
        <begin position="312"/>
        <end position="329"/>
    </location>
</feature>
<feature type="compositionally biased region" description="Acidic residues" evidence="1">
    <location>
        <begin position="181"/>
        <end position="200"/>
    </location>
</feature>
<accession>A0A0F7SLN2</accession>
<evidence type="ECO:0000259" key="2">
    <source>
        <dbReference type="Pfam" id="PF09429"/>
    </source>
</evidence>
<feature type="compositionally biased region" description="Polar residues" evidence="1">
    <location>
        <begin position="333"/>
        <end position="343"/>
    </location>
</feature>
<feature type="compositionally biased region" description="Low complexity" evidence="1">
    <location>
        <begin position="431"/>
        <end position="442"/>
    </location>
</feature>
<organism evidence="3">
    <name type="scientific">Phaffia rhodozyma</name>
    <name type="common">Yeast</name>
    <name type="synonym">Xanthophyllomyces dendrorhous</name>
    <dbReference type="NCBI Taxonomy" id="264483"/>
    <lineage>
        <taxon>Eukaryota</taxon>
        <taxon>Fungi</taxon>
        <taxon>Dikarya</taxon>
        <taxon>Basidiomycota</taxon>
        <taxon>Agaricomycotina</taxon>
        <taxon>Tremellomycetes</taxon>
        <taxon>Cystofilobasidiales</taxon>
        <taxon>Mrakiaceae</taxon>
        <taxon>Phaffia</taxon>
    </lineage>
</organism>
<feature type="compositionally biased region" description="Polar residues" evidence="1">
    <location>
        <begin position="456"/>
        <end position="466"/>
    </location>
</feature>
<feature type="region of interest" description="Disordered" evidence="1">
    <location>
        <begin position="423"/>
        <end position="494"/>
    </location>
</feature>
<proteinExistence type="predicted"/>
<protein>
    <submittedName>
        <fullName evidence="3">Uncharacterized conserved low complexity protein</fullName>
    </submittedName>
</protein>
<dbReference type="GO" id="GO:0006396">
    <property type="term" value="P:RNA processing"/>
    <property type="evidence" value="ECO:0007669"/>
    <property type="project" value="InterPro"/>
</dbReference>
<reference evidence="3" key="1">
    <citation type="submission" date="2014-08" db="EMBL/GenBank/DDBJ databases">
        <authorList>
            <person name="Sharma Rahul"/>
            <person name="Thines Marco"/>
        </authorList>
    </citation>
    <scope>NUCLEOTIDE SEQUENCE</scope>
</reference>
<dbReference type="InterPro" id="IPR019007">
    <property type="entry name" value="Wbp11/ELF5/Saf1_N"/>
</dbReference>
<evidence type="ECO:0000256" key="1">
    <source>
        <dbReference type="SAM" id="MobiDB-lite"/>
    </source>
</evidence>
<feature type="region of interest" description="Disordered" evidence="1">
    <location>
        <begin position="512"/>
        <end position="547"/>
    </location>
</feature>
<feature type="compositionally biased region" description="Low complexity" evidence="1">
    <location>
        <begin position="378"/>
        <end position="392"/>
    </location>
</feature>
<evidence type="ECO:0000313" key="3">
    <source>
        <dbReference type="EMBL" id="CDZ97917.1"/>
    </source>
</evidence>
<dbReference type="Pfam" id="PF12622">
    <property type="entry name" value="NpwBP"/>
    <property type="match status" value="1"/>
</dbReference>
<feature type="compositionally biased region" description="Pro residues" evidence="1">
    <location>
        <begin position="248"/>
        <end position="260"/>
    </location>
</feature>
<feature type="compositionally biased region" description="Basic and acidic residues" evidence="1">
    <location>
        <begin position="364"/>
        <end position="375"/>
    </location>
</feature>
<feature type="compositionally biased region" description="Basic and acidic residues" evidence="1">
    <location>
        <begin position="94"/>
        <end position="115"/>
    </location>
</feature>
<feature type="region of interest" description="Disordered" evidence="1">
    <location>
        <begin position="1"/>
        <end position="32"/>
    </location>
</feature>
<feature type="region of interest" description="Disordered" evidence="1">
    <location>
        <begin position="94"/>
        <end position="134"/>
    </location>
</feature>
<sequence length="547" mass="58427">MAKKSMNPADAHRKAQRAKEIKKNKADRKKVREVATLKKDTGGIEADIRRLQAQAKSGPLSARDRDQLEALQSELTYVQKQKAEYVEKHPEHRSIVYKREDEREKEARERDEAKGKARAAAGLYDEQGKLRHPERSIYYDPVLNPFGVPPPGMPYREKPFMPPLPTGPVPVDPYAVLEPDIASDSDEDSEEDSDDSDDSDIPLPSAPPPSRAVPATPLTGTPSESESDDDDIPLPTAPNPNPKALVQPPLPPGPPPPPPFNMGSSYPPYPPPGFNPGFPPFRPGFGPGPYPPRPAGFNNQPFFRLPQNGNPNRPPMNRPPTARQPPPMLHDPLNSNPVQSFQAHQHARKHPSLPDNPNMISVRATDDNKFDKPDGENSTPTAAASASAPSQVISAAPQLRDFRKESAAFVPLAVKRKRAAEAALASKRVNAAPSLSAPSSFSTVGNGSDIGPSLPDFSSSQDSTGDYQEKSISFDDVRSKPITERPAGPGLGSGNELLGGLLGVLGKAGFGRPGPAATAGAGSGGPAKKGDKDGYEGFLKGLGGLDG</sequence>
<feature type="compositionally biased region" description="Basic and acidic residues" evidence="1">
    <location>
        <begin position="467"/>
        <end position="483"/>
    </location>
</feature>
<feature type="compositionally biased region" description="Basic and acidic residues" evidence="1">
    <location>
        <begin position="10"/>
        <end position="32"/>
    </location>
</feature>
<feature type="compositionally biased region" description="Pro residues" evidence="1">
    <location>
        <begin position="160"/>
        <end position="171"/>
    </location>
</feature>
<dbReference type="Pfam" id="PF09429">
    <property type="entry name" value="Wbp11"/>
    <property type="match status" value="1"/>
</dbReference>
<feature type="domain" description="Wbp11/ELF5/Saf1 N-terminal" evidence="2">
    <location>
        <begin position="3"/>
        <end position="80"/>
    </location>
</feature>
<dbReference type="AlphaFoldDB" id="A0A0F7SLN2"/>
<name>A0A0F7SLN2_PHARH</name>
<feature type="region of interest" description="Disordered" evidence="1">
    <location>
        <begin position="149"/>
        <end position="392"/>
    </location>
</feature>
<dbReference type="EMBL" id="LN483249">
    <property type="protein sequence ID" value="CDZ97917.1"/>
    <property type="molecule type" value="Genomic_DNA"/>
</dbReference>
<feature type="compositionally biased region" description="Pro residues" evidence="1">
    <location>
        <begin position="267"/>
        <end position="294"/>
    </location>
</feature>